<dbReference type="Pfam" id="PF07691">
    <property type="entry name" value="PA14"/>
    <property type="match status" value="1"/>
</dbReference>
<evidence type="ECO:0000256" key="5">
    <source>
        <dbReference type="ARBA" id="ARBA00023180"/>
    </source>
</evidence>
<evidence type="ECO:0000259" key="9">
    <source>
        <dbReference type="PROSITE" id="PS51820"/>
    </source>
</evidence>
<dbReference type="AlphaFoldDB" id="A0A6C1E345"/>
<keyword evidence="6" id="KW-0449">Lipoprotein</keyword>
<protein>
    <recommendedName>
        <fullName evidence="9">PA14 domain-containing protein</fullName>
    </recommendedName>
</protein>
<keyword evidence="4 8" id="KW-0732">Signal</keyword>
<proteinExistence type="inferred from homology"/>
<feature type="compositionally biased region" description="Low complexity" evidence="7">
    <location>
        <begin position="452"/>
        <end position="469"/>
    </location>
</feature>
<evidence type="ECO:0000256" key="1">
    <source>
        <dbReference type="ARBA" id="ARBA00004589"/>
    </source>
</evidence>
<dbReference type="InterPro" id="IPR037524">
    <property type="entry name" value="PA14/GLEYA"/>
</dbReference>
<evidence type="ECO:0000256" key="6">
    <source>
        <dbReference type="ARBA" id="ARBA00023288"/>
    </source>
</evidence>
<evidence type="ECO:0000256" key="3">
    <source>
        <dbReference type="ARBA" id="ARBA00022622"/>
    </source>
</evidence>
<dbReference type="OrthoDB" id="4070698at2759"/>
<comment type="subcellular location">
    <subcellularLocation>
        <location evidence="1">Membrane</location>
        <topology evidence="1">Lipid-anchor</topology>
        <topology evidence="1">GPI-anchor</topology>
    </subcellularLocation>
</comment>
<evidence type="ECO:0000313" key="10">
    <source>
        <dbReference type="EMBL" id="QID83157.1"/>
    </source>
</evidence>
<dbReference type="EMBL" id="CP048998">
    <property type="protein sequence ID" value="QID83157.1"/>
    <property type="molecule type" value="Genomic_DNA"/>
</dbReference>
<dbReference type="InterPro" id="IPR011658">
    <property type="entry name" value="PA14_dom"/>
</dbReference>
<dbReference type="GO" id="GO:0098552">
    <property type="term" value="C:side of membrane"/>
    <property type="evidence" value="ECO:0007669"/>
    <property type="project" value="UniProtKB-KW"/>
</dbReference>
<keyword evidence="5" id="KW-0325">Glycoprotein</keyword>
<keyword evidence="3" id="KW-0472">Membrane</keyword>
<evidence type="ECO:0000256" key="4">
    <source>
        <dbReference type="ARBA" id="ARBA00022729"/>
    </source>
</evidence>
<feature type="compositionally biased region" description="Low complexity" evidence="7">
    <location>
        <begin position="419"/>
        <end position="438"/>
    </location>
</feature>
<feature type="region of interest" description="Disordered" evidence="7">
    <location>
        <begin position="285"/>
        <end position="375"/>
    </location>
</feature>
<dbReference type="Proteomes" id="UP000501346">
    <property type="component" value="Chromosome SeI"/>
</dbReference>
<organism evidence="10 11">
    <name type="scientific">Saccharomyces pastorianus</name>
    <name type="common">Lager yeast</name>
    <name type="synonym">Saccharomyces cerevisiae x Saccharomyces eubayanus</name>
    <dbReference type="NCBI Taxonomy" id="27292"/>
    <lineage>
        <taxon>Eukaryota</taxon>
        <taxon>Fungi</taxon>
        <taxon>Dikarya</taxon>
        <taxon>Ascomycota</taxon>
        <taxon>Saccharomycotina</taxon>
        <taxon>Saccharomycetes</taxon>
        <taxon>Saccharomycetales</taxon>
        <taxon>Saccharomycetaceae</taxon>
        <taxon>Saccharomyces</taxon>
    </lineage>
</organism>
<evidence type="ECO:0000256" key="7">
    <source>
        <dbReference type="SAM" id="MobiDB-lite"/>
    </source>
</evidence>
<dbReference type="PROSITE" id="PS51820">
    <property type="entry name" value="PA14"/>
    <property type="match status" value="1"/>
</dbReference>
<keyword evidence="3" id="KW-0336">GPI-anchor</keyword>
<dbReference type="Gene3D" id="2.60.120.1560">
    <property type="match status" value="1"/>
</dbReference>
<gene>
    <name evidence="10" type="ORF">GRS66_005605</name>
</gene>
<feature type="compositionally biased region" description="Low complexity" evidence="7">
    <location>
        <begin position="285"/>
        <end position="298"/>
    </location>
</feature>
<dbReference type="InterPro" id="IPR001389">
    <property type="entry name" value="Flocculin"/>
</dbReference>
<evidence type="ECO:0000313" key="11">
    <source>
        <dbReference type="Proteomes" id="UP000501346"/>
    </source>
</evidence>
<dbReference type="Pfam" id="PF13928">
    <property type="entry name" value="Flocculin_t3"/>
    <property type="match status" value="3"/>
</dbReference>
<dbReference type="GO" id="GO:0000128">
    <property type="term" value="P:flocculation"/>
    <property type="evidence" value="ECO:0007669"/>
    <property type="project" value="InterPro"/>
</dbReference>
<reference evidence="10 11" key="1">
    <citation type="journal article" date="2019" name="BMC Genomics">
        <title>Chromosome level assembly and comparative genome analysis confirm lager-brewing yeasts originated from a single hybridization.</title>
        <authorList>
            <person name="Salazar A.N."/>
            <person name="Gorter de Vries A.R."/>
            <person name="van den Broek M."/>
            <person name="Brouwers N."/>
            <person name="de la Torre Cortes P."/>
            <person name="Kuijpers N.G.A."/>
            <person name="Daran J.G."/>
            <person name="Abeel T."/>
        </authorList>
    </citation>
    <scope>NUCLEOTIDE SEQUENCE [LARGE SCALE GENOMIC DNA]</scope>
    <source>
        <strain evidence="10 11">CBS 1483</strain>
    </source>
</reference>
<dbReference type="InterPro" id="IPR025928">
    <property type="entry name" value="Flocculin_t3_rpt"/>
</dbReference>
<feature type="compositionally biased region" description="Low complexity" evidence="7">
    <location>
        <begin position="316"/>
        <end position="374"/>
    </location>
</feature>
<keyword evidence="11" id="KW-1185">Reference proteome</keyword>
<sequence>MPTPYYCIFLAVLTFVANIVSASTTACLPTNERKNGMNINFYQHSLKDSSTYSNAVYMASGYANKVQIGSVSGQTDISINYNIPCVSSSGTFACPQGDVSTKRGWSCQRKACSNDQGVAYWSSDLFGFYTTPTNVTLEMTGYFLPPQTGTYTFSFATVDDSAVLSVGGDVAFECCAQEQPPITSTDFTINGIKPWGGSLPPNIEGSVYMYANYYYPMKVVYSNAVSWGTLPISVELPDGTTVSDDFDGYVYSFEDDLSQANCAVPDPPNYTTTGIITTTTEPWTGAYTTTDTQTSTVTGPNGLPTDETIIEVKTPTSVSSSIATSSDATSSATTSSDVTSSATTSSDVTSSTATSSDVTSSTSSTSSAVTSSAAKSGIITTTTEPWTGAFTTTSTEMSTITGTNGLPTDETIIIVRTPASVSSSSAASSNVTSSAATSDTITGSKDLTSIVSSTTTSTDSGSPKPSGSTATVTNEQTTLITVTSCESGVCTESVSSAIVSTATTTVSGVTTEYTTWCPMSTTEPTKPTTLITVTSCESGVCSETTSPAIVSTATTTVSGVATEYTTWCPMSTTEPTKQTTLVTVTSCESGVCSETTSPAIVSTATTVVNDAVTVYTTWCPLTTNTATVSGSTTTGVTGNSVNSEAAETKTVTHGNGVPSISESGYAEAHPTTTAHAIGYSSSVASVPGPLTPRTIQLLT</sequence>
<evidence type="ECO:0000256" key="8">
    <source>
        <dbReference type="SAM" id="SignalP"/>
    </source>
</evidence>
<feature type="chain" id="PRO_5025530447" description="PA14 domain-containing protein" evidence="8">
    <location>
        <begin position="23"/>
        <end position="699"/>
    </location>
</feature>
<feature type="signal peptide" evidence="8">
    <location>
        <begin position="1"/>
        <end position="22"/>
    </location>
</feature>
<feature type="region of interest" description="Disordered" evidence="7">
    <location>
        <begin position="452"/>
        <end position="473"/>
    </location>
</feature>
<feature type="region of interest" description="Disordered" evidence="7">
    <location>
        <begin position="419"/>
        <end position="440"/>
    </location>
</feature>
<accession>A0A6C1E345</accession>
<dbReference type="Gene3D" id="6.20.60.20">
    <property type="match status" value="1"/>
</dbReference>
<dbReference type="SMART" id="SM00758">
    <property type="entry name" value="PA14"/>
    <property type="match status" value="1"/>
</dbReference>
<name>A0A6C1E345_SACPS</name>
<dbReference type="Pfam" id="PF00624">
    <property type="entry name" value="Flocculin"/>
    <property type="match status" value="2"/>
</dbReference>
<feature type="domain" description="PA14" evidence="9">
    <location>
        <begin position="86"/>
        <end position="248"/>
    </location>
</feature>
<comment type="similarity">
    <text evidence="2">Belongs to the flocculin family.</text>
</comment>
<evidence type="ECO:0000256" key="2">
    <source>
        <dbReference type="ARBA" id="ARBA00009615"/>
    </source>
</evidence>